<proteinExistence type="predicted"/>
<gene>
    <name evidence="1" type="ORF">LTR37_008123</name>
</gene>
<evidence type="ECO:0000313" key="1">
    <source>
        <dbReference type="EMBL" id="KAK3714094.1"/>
    </source>
</evidence>
<organism evidence="1 2">
    <name type="scientific">Vermiconidia calcicola</name>
    <dbReference type="NCBI Taxonomy" id="1690605"/>
    <lineage>
        <taxon>Eukaryota</taxon>
        <taxon>Fungi</taxon>
        <taxon>Dikarya</taxon>
        <taxon>Ascomycota</taxon>
        <taxon>Pezizomycotina</taxon>
        <taxon>Dothideomycetes</taxon>
        <taxon>Dothideomycetidae</taxon>
        <taxon>Mycosphaerellales</taxon>
        <taxon>Extremaceae</taxon>
        <taxon>Vermiconidia</taxon>
    </lineage>
</organism>
<name>A0ACC3NBV2_9PEZI</name>
<accession>A0ACC3NBV2</accession>
<sequence length="168" mass="19119">MMQRVLETRKAKLGREHAYTLLAMLNLALVKAALNQLVDAEAFILTGLPIAERNLGADHIAYLWGRCNLGKIWMKQERWIEAEALFVDVTERQKNTLQGRGRHHPDRIGGLVQLATVYNKLGKFDECDRVANEALDALDFMSTTKHPIATELIANQESWKRERQEVAP</sequence>
<evidence type="ECO:0000313" key="2">
    <source>
        <dbReference type="Proteomes" id="UP001281147"/>
    </source>
</evidence>
<keyword evidence="2" id="KW-1185">Reference proteome</keyword>
<dbReference type="EMBL" id="JAUTXU010000058">
    <property type="protein sequence ID" value="KAK3714094.1"/>
    <property type="molecule type" value="Genomic_DNA"/>
</dbReference>
<comment type="caution">
    <text evidence="1">The sequence shown here is derived from an EMBL/GenBank/DDBJ whole genome shotgun (WGS) entry which is preliminary data.</text>
</comment>
<reference evidence="1" key="1">
    <citation type="submission" date="2023-07" db="EMBL/GenBank/DDBJ databases">
        <title>Black Yeasts Isolated from many extreme environments.</title>
        <authorList>
            <person name="Coleine C."/>
            <person name="Stajich J.E."/>
            <person name="Selbmann L."/>
        </authorList>
    </citation>
    <scope>NUCLEOTIDE SEQUENCE</scope>
    <source>
        <strain evidence="1">CCFEE 5714</strain>
    </source>
</reference>
<protein>
    <submittedName>
        <fullName evidence="1">Uncharacterized protein</fullName>
    </submittedName>
</protein>
<dbReference type="Proteomes" id="UP001281147">
    <property type="component" value="Unassembled WGS sequence"/>
</dbReference>